<organism evidence="1 2">
    <name type="scientific">Paraglaciecola hydrolytica</name>
    <dbReference type="NCBI Taxonomy" id="1799789"/>
    <lineage>
        <taxon>Bacteria</taxon>
        <taxon>Pseudomonadati</taxon>
        <taxon>Pseudomonadota</taxon>
        <taxon>Gammaproteobacteria</taxon>
        <taxon>Alteromonadales</taxon>
        <taxon>Alteromonadaceae</taxon>
        <taxon>Paraglaciecola</taxon>
    </lineage>
</organism>
<reference evidence="2" key="1">
    <citation type="submission" date="2016-02" db="EMBL/GenBank/DDBJ databases">
        <authorList>
            <person name="Schultz-Johansen M."/>
            <person name="Glaring M.A."/>
            <person name="Bech P.K."/>
            <person name="Stougaard P."/>
        </authorList>
    </citation>
    <scope>NUCLEOTIDE SEQUENCE [LARGE SCALE GENOMIC DNA]</scope>
    <source>
        <strain evidence="2">S66</strain>
    </source>
</reference>
<dbReference type="RefSeq" id="WP_068379218.1">
    <property type="nucleotide sequence ID" value="NZ_LSNE01000009.1"/>
</dbReference>
<protein>
    <submittedName>
        <fullName evidence="1">Uncharacterized protein</fullName>
    </submittedName>
</protein>
<proteinExistence type="predicted"/>
<evidence type="ECO:0000313" key="1">
    <source>
        <dbReference type="EMBL" id="KXI27759.1"/>
    </source>
</evidence>
<accession>A0A148KNC9</accession>
<dbReference type="EMBL" id="LSNE01000009">
    <property type="protein sequence ID" value="KXI27759.1"/>
    <property type="molecule type" value="Genomic_DNA"/>
</dbReference>
<keyword evidence="2" id="KW-1185">Reference proteome</keyword>
<dbReference type="Proteomes" id="UP000070299">
    <property type="component" value="Unassembled WGS sequence"/>
</dbReference>
<name>A0A148KNC9_9ALTE</name>
<gene>
    <name evidence="1" type="ORF">AX660_19650</name>
</gene>
<comment type="caution">
    <text evidence="1">The sequence shown here is derived from an EMBL/GenBank/DDBJ whole genome shotgun (WGS) entry which is preliminary data.</text>
</comment>
<dbReference type="AlphaFoldDB" id="A0A148KNC9"/>
<evidence type="ECO:0000313" key="2">
    <source>
        <dbReference type="Proteomes" id="UP000070299"/>
    </source>
</evidence>
<sequence>MPNTSNLSVQSEPVTACIYDENQSGVWLLFTRDQPEFVANIDKGAYQKILHYLATCSSMRQHIYRYFEALQANTQNRNFSR</sequence>